<sequence>MTDFGLSSQFPQDDDSATLADRLMVKFALFLGPVSRGDEKPRLPKLQVGCRVGLVGLSGGRIARIGRVASTAATCRPENPGTSRAPHPLLPTLLPVVEDEALDPWSNPIGKSTRGTGASYFFLVATFCRRHFWSLVIGSNPCYLSFSGHRPYKHLTEGLTPGSPKWLPTCFSGVSWPIGMWEPPATSVGSLKKIQAATDETGDPNLGNGDHRV</sequence>
<protein>
    <submittedName>
        <fullName evidence="1">Uncharacterized protein</fullName>
    </submittedName>
</protein>
<name>A0A3N2Q299_SODAK</name>
<dbReference type="GeneID" id="39582424"/>
<gene>
    <name evidence="1" type="ORF">SODALDRAFT_356871</name>
</gene>
<dbReference type="AlphaFoldDB" id="A0A3N2Q299"/>
<keyword evidence="2" id="KW-1185">Reference proteome</keyword>
<dbReference type="Proteomes" id="UP000272025">
    <property type="component" value="Unassembled WGS sequence"/>
</dbReference>
<organism evidence="1 2">
    <name type="scientific">Sodiomyces alkalinus (strain CBS 110278 / VKM F-3762 / F11)</name>
    <name type="common">Alkaliphilic filamentous fungus</name>
    <dbReference type="NCBI Taxonomy" id="1314773"/>
    <lineage>
        <taxon>Eukaryota</taxon>
        <taxon>Fungi</taxon>
        <taxon>Dikarya</taxon>
        <taxon>Ascomycota</taxon>
        <taxon>Pezizomycotina</taxon>
        <taxon>Sordariomycetes</taxon>
        <taxon>Hypocreomycetidae</taxon>
        <taxon>Glomerellales</taxon>
        <taxon>Plectosphaerellaceae</taxon>
        <taxon>Sodiomyces</taxon>
    </lineage>
</organism>
<reference evidence="1 2" key="1">
    <citation type="journal article" date="2018" name="Mol. Ecol.">
        <title>The obligate alkalophilic soda-lake fungus Sodiomyces alkalinus has shifted to a protein diet.</title>
        <authorList>
            <person name="Grum-Grzhimaylo A.A."/>
            <person name="Falkoski D.L."/>
            <person name="van den Heuvel J."/>
            <person name="Valero-Jimenez C.A."/>
            <person name="Min B."/>
            <person name="Choi I.G."/>
            <person name="Lipzen A."/>
            <person name="Daum C.G."/>
            <person name="Aanen D.K."/>
            <person name="Tsang A."/>
            <person name="Henrissat B."/>
            <person name="Bilanenko E.N."/>
            <person name="de Vries R.P."/>
            <person name="van Kan J.A.L."/>
            <person name="Grigoriev I.V."/>
            <person name="Debets A.J.M."/>
        </authorList>
    </citation>
    <scope>NUCLEOTIDE SEQUENCE [LARGE SCALE GENOMIC DNA]</scope>
    <source>
        <strain evidence="1 2">F11</strain>
    </source>
</reference>
<evidence type="ECO:0000313" key="1">
    <source>
        <dbReference type="EMBL" id="ROT40846.1"/>
    </source>
</evidence>
<dbReference type="EMBL" id="ML119052">
    <property type="protein sequence ID" value="ROT40846.1"/>
    <property type="molecule type" value="Genomic_DNA"/>
</dbReference>
<accession>A0A3N2Q299</accession>
<evidence type="ECO:0000313" key="2">
    <source>
        <dbReference type="Proteomes" id="UP000272025"/>
    </source>
</evidence>
<dbReference type="RefSeq" id="XP_028468652.1">
    <property type="nucleotide sequence ID" value="XM_028613946.1"/>
</dbReference>
<proteinExistence type="predicted"/>